<organism evidence="2 3">
    <name type="scientific">Euplotes crassus</name>
    <dbReference type="NCBI Taxonomy" id="5936"/>
    <lineage>
        <taxon>Eukaryota</taxon>
        <taxon>Sar</taxon>
        <taxon>Alveolata</taxon>
        <taxon>Ciliophora</taxon>
        <taxon>Intramacronucleata</taxon>
        <taxon>Spirotrichea</taxon>
        <taxon>Hypotrichia</taxon>
        <taxon>Euplotida</taxon>
        <taxon>Euplotidae</taxon>
        <taxon>Moneuplotes</taxon>
    </lineage>
</organism>
<gene>
    <name evidence="2" type="ORF">ECRASSUSDP1_LOCUS2067</name>
</gene>
<feature type="transmembrane region" description="Helical" evidence="1">
    <location>
        <begin position="586"/>
        <end position="604"/>
    </location>
</feature>
<protein>
    <submittedName>
        <fullName evidence="2">Uncharacterized protein</fullName>
    </submittedName>
</protein>
<feature type="transmembrane region" description="Helical" evidence="1">
    <location>
        <begin position="611"/>
        <end position="643"/>
    </location>
</feature>
<keyword evidence="1" id="KW-0812">Transmembrane</keyword>
<evidence type="ECO:0000313" key="2">
    <source>
        <dbReference type="EMBL" id="CAI2360762.1"/>
    </source>
</evidence>
<accession>A0AAD1U219</accession>
<keyword evidence="1" id="KW-1133">Transmembrane helix</keyword>
<reference evidence="2" key="1">
    <citation type="submission" date="2023-07" db="EMBL/GenBank/DDBJ databases">
        <authorList>
            <consortium name="AG Swart"/>
            <person name="Singh M."/>
            <person name="Singh A."/>
            <person name="Seah K."/>
            <person name="Emmerich C."/>
        </authorList>
    </citation>
    <scope>NUCLEOTIDE SEQUENCE</scope>
    <source>
        <strain evidence="2">DP1</strain>
    </source>
</reference>
<keyword evidence="3" id="KW-1185">Reference proteome</keyword>
<evidence type="ECO:0000313" key="3">
    <source>
        <dbReference type="Proteomes" id="UP001295684"/>
    </source>
</evidence>
<keyword evidence="1" id="KW-0472">Membrane</keyword>
<proteinExistence type="predicted"/>
<evidence type="ECO:0000256" key="1">
    <source>
        <dbReference type="SAM" id="Phobius"/>
    </source>
</evidence>
<dbReference type="Proteomes" id="UP001295684">
    <property type="component" value="Unassembled WGS sequence"/>
</dbReference>
<name>A0AAD1U219_EUPCR</name>
<dbReference type="EMBL" id="CAMPGE010001958">
    <property type="protein sequence ID" value="CAI2360762.1"/>
    <property type="molecule type" value="Genomic_DNA"/>
</dbReference>
<dbReference type="AlphaFoldDB" id="A0AAD1U219"/>
<comment type="caution">
    <text evidence="2">The sequence shown here is derived from an EMBL/GenBank/DDBJ whole genome shotgun (WGS) entry which is preliminary data.</text>
</comment>
<sequence length="645" mass="72045">MLWITKAEGETQRQEFEKRGMQETCSNQRSMNIGIDDFERKLMKVKDYTDCNILDAHLGDSGDIYISGYGSSETSEFFILRSSEDFDMRWMRVDGNRKLYMSVDPNEQRVFIAEHSTSYIELEEIPAGTGATGSRYNVDNHQNDVHLCGMTFEPGTSSPLYIGSNSLTSSPDIWSKTPGSISSRIYNFGNNEKFGKMAYTSIGALLLHQQVNQDLYMSLLYLTPTTESRNLHYFVKYICPIGHSCSNDFEGSHVLVNPSNSSDGYALLEYSDDTDKITYFIFVRMDLSSRALIKEYAVANSTIQGFYSMRLYQDNMYFLVSVKTASGNIGNELLIFDTTSTSTPFNSLHQCWNSNDATTTCQSQYSTTATFIANQGLLTQMVINKGAFIFFGKYKGSCVRIKASDLVSLQNTQDWDNKASSTTYFTDVSSLTSFPFGCGNSSTAVKANNGYGWFTGASFVTVEQNQSSIIGQDQDFAVESSLSIDFNKGEEGIQNSSITCGQYDIFRFRYSITSVSDSEVYNLIKIDPYTGQISFTSTDYGTEDRHFTAIITISSPYFGDGIIITIPITVSEEHEFTKQLEEQQRVFRIALGISLAVGSISAFMPKSEFKVFGCLLISISFCCSLQCSTLLYILILGGLYILLVS</sequence>